<dbReference type="EMBL" id="JAWDJW010007429">
    <property type="protein sequence ID" value="KAK3062178.1"/>
    <property type="molecule type" value="Genomic_DNA"/>
</dbReference>
<sequence>MATTGIPVGFLPSPLGSADDIPLAYTGTPTQLMIADAKLVLKFLPFARGILLPWRVLDQDKYDELYFSRANLFAITIHSVLITLQGFWLFSLPFMLLFPAWITLTWITGFLVFNNIVCQLCLNGWRTKLLSKTNITVDPKHASEYWIYMNGVSVG</sequence>
<dbReference type="Proteomes" id="UP001186974">
    <property type="component" value="Unassembled WGS sequence"/>
</dbReference>
<proteinExistence type="predicted"/>
<reference evidence="1" key="1">
    <citation type="submission" date="2024-09" db="EMBL/GenBank/DDBJ databases">
        <title>Black Yeasts Isolated from many extreme environments.</title>
        <authorList>
            <person name="Coleine C."/>
            <person name="Stajich J.E."/>
            <person name="Selbmann L."/>
        </authorList>
    </citation>
    <scope>NUCLEOTIDE SEQUENCE</scope>
    <source>
        <strain evidence="1">CCFEE 5737</strain>
    </source>
</reference>
<protein>
    <submittedName>
        <fullName evidence="1">Uncharacterized protein</fullName>
    </submittedName>
</protein>
<accession>A0ACC3D5H6</accession>
<evidence type="ECO:0000313" key="2">
    <source>
        <dbReference type="Proteomes" id="UP001186974"/>
    </source>
</evidence>
<comment type="caution">
    <text evidence="1">The sequence shown here is derived from an EMBL/GenBank/DDBJ whole genome shotgun (WGS) entry which is preliminary data.</text>
</comment>
<gene>
    <name evidence="1" type="ORF">LTS18_004666</name>
</gene>
<evidence type="ECO:0000313" key="1">
    <source>
        <dbReference type="EMBL" id="KAK3062178.1"/>
    </source>
</evidence>
<name>A0ACC3D5H6_9PEZI</name>
<keyword evidence="2" id="KW-1185">Reference proteome</keyword>
<organism evidence="1 2">
    <name type="scientific">Coniosporium uncinatum</name>
    <dbReference type="NCBI Taxonomy" id="93489"/>
    <lineage>
        <taxon>Eukaryota</taxon>
        <taxon>Fungi</taxon>
        <taxon>Dikarya</taxon>
        <taxon>Ascomycota</taxon>
        <taxon>Pezizomycotina</taxon>
        <taxon>Dothideomycetes</taxon>
        <taxon>Dothideomycetes incertae sedis</taxon>
        <taxon>Coniosporium</taxon>
    </lineage>
</organism>